<dbReference type="EMBL" id="AMQN01005297">
    <property type="status" value="NOT_ANNOTATED_CDS"/>
    <property type="molecule type" value="Genomic_DNA"/>
</dbReference>
<dbReference type="EnsemblMetazoa" id="CapteT186526">
    <property type="protein sequence ID" value="CapteP186526"/>
    <property type="gene ID" value="CapteG186526"/>
</dbReference>
<dbReference type="EMBL" id="KB295624">
    <property type="protein sequence ID" value="ELU12840.1"/>
    <property type="molecule type" value="Genomic_DNA"/>
</dbReference>
<name>R7VAV8_CAPTE</name>
<dbReference type="HOGENOM" id="CLU_049955_1_0_1"/>
<proteinExistence type="predicted"/>
<keyword evidence="3" id="KW-1185">Reference proteome</keyword>
<evidence type="ECO:0000313" key="2">
    <source>
        <dbReference type="EnsemblMetazoa" id="CapteP186526"/>
    </source>
</evidence>
<protein>
    <submittedName>
        <fullName evidence="1 2">Uncharacterized protein</fullName>
    </submittedName>
</protein>
<organism evidence="1">
    <name type="scientific">Capitella teleta</name>
    <name type="common">Polychaete worm</name>
    <dbReference type="NCBI Taxonomy" id="283909"/>
    <lineage>
        <taxon>Eukaryota</taxon>
        <taxon>Metazoa</taxon>
        <taxon>Spiralia</taxon>
        <taxon>Lophotrochozoa</taxon>
        <taxon>Annelida</taxon>
        <taxon>Polychaeta</taxon>
        <taxon>Sedentaria</taxon>
        <taxon>Scolecida</taxon>
        <taxon>Capitellidae</taxon>
        <taxon>Capitella</taxon>
    </lineage>
</organism>
<reference evidence="1 3" key="2">
    <citation type="journal article" date="2013" name="Nature">
        <title>Insights into bilaterian evolution from three spiralian genomes.</title>
        <authorList>
            <person name="Simakov O."/>
            <person name="Marletaz F."/>
            <person name="Cho S.J."/>
            <person name="Edsinger-Gonzales E."/>
            <person name="Havlak P."/>
            <person name="Hellsten U."/>
            <person name="Kuo D.H."/>
            <person name="Larsson T."/>
            <person name="Lv J."/>
            <person name="Arendt D."/>
            <person name="Savage R."/>
            <person name="Osoegawa K."/>
            <person name="de Jong P."/>
            <person name="Grimwood J."/>
            <person name="Chapman J.A."/>
            <person name="Shapiro H."/>
            <person name="Aerts A."/>
            <person name="Otillar R.P."/>
            <person name="Terry A.Y."/>
            <person name="Boore J.L."/>
            <person name="Grigoriev I.V."/>
            <person name="Lindberg D.R."/>
            <person name="Seaver E.C."/>
            <person name="Weisblat D.A."/>
            <person name="Putnam N.H."/>
            <person name="Rokhsar D.S."/>
        </authorList>
    </citation>
    <scope>NUCLEOTIDE SEQUENCE</scope>
    <source>
        <strain evidence="1 3">I ESC-2004</strain>
    </source>
</reference>
<evidence type="ECO:0000313" key="3">
    <source>
        <dbReference type="Proteomes" id="UP000014760"/>
    </source>
</evidence>
<gene>
    <name evidence="1" type="ORF">CAPTEDRAFT_186526</name>
</gene>
<reference evidence="3" key="1">
    <citation type="submission" date="2012-12" db="EMBL/GenBank/DDBJ databases">
        <authorList>
            <person name="Hellsten U."/>
            <person name="Grimwood J."/>
            <person name="Chapman J.A."/>
            <person name="Shapiro H."/>
            <person name="Aerts A."/>
            <person name="Otillar R.P."/>
            <person name="Terry A.Y."/>
            <person name="Boore J.L."/>
            <person name="Simakov O."/>
            <person name="Marletaz F."/>
            <person name="Cho S.-J."/>
            <person name="Edsinger-Gonzales E."/>
            <person name="Havlak P."/>
            <person name="Kuo D.-H."/>
            <person name="Larsson T."/>
            <person name="Lv J."/>
            <person name="Arendt D."/>
            <person name="Savage R."/>
            <person name="Osoegawa K."/>
            <person name="de Jong P."/>
            <person name="Lindberg D.R."/>
            <person name="Seaver E.C."/>
            <person name="Weisblat D.A."/>
            <person name="Putnam N.H."/>
            <person name="Grigoriev I.V."/>
            <person name="Rokhsar D.S."/>
        </authorList>
    </citation>
    <scope>NUCLEOTIDE SEQUENCE</scope>
    <source>
        <strain evidence="3">I ESC-2004</strain>
    </source>
</reference>
<dbReference type="OrthoDB" id="10069752at2759"/>
<sequence length="232" mass="26303">MGGICCVTPDSGRSRHTIKRSTKLVKADVTGEFDELNPRSQKLSFALDQLWMASMTLPDAYLSSPSPSWDEFMQLASKGENYEKTRIEILPFINRQPTNPSSIYTALNFAREQSSLHGMETCFVTFDQPLYAKAIEILASDEILQGVVVGLGGFHLLMSFMGSVGYIMGDEMEDKTRESPSVLHKAIIGQKLVNLEDEKVMQTLIEKNQQWIKIEKERSRTGRLWLNYTERL</sequence>
<dbReference type="AlphaFoldDB" id="R7VAV8"/>
<evidence type="ECO:0000313" key="1">
    <source>
        <dbReference type="EMBL" id="ELU12840.1"/>
    </source>
</evidence>
<reference evidence="2" key="3">
    <citation type="submission" date="2015-06" db="UniProtKB">
        <authorList>
            <consortium name="EnsemblMetazoa"/>
        </authorList>
    </citation>
    <scope>IDENTIFICATION</scope>
</reference>
<accession>R7VAV8</accession>
<dbReference type="Proteomes" id="UP000014760">
    <property type="component" value="Unassembled WGS sequence"/>
</dbReference>